<dbReference type="InterPro" id="IPR011701">
    <property type="entry name" value="MFS"/>
</dbReference>
<evidence type="ECO:0000313" key="10">
    <source>
        <dbReference type="EMBL" id="MDQ0503618.1"/>
    </source>
</evidence>
<sequence>MGTIRPPSLFLLAGMAALGPLALNFYVPALPAVAAQFAVTPSAAQWTLTLYFIGISFGQIIHGPLSDAIGRRPVVLGGLALYALASFACYFAATLDLLLVARFIQALGGCVGMVMSRAVLQDVFQRERFASALSTVVMVSAVAPMFAPAVGGFITEWLGWRIVFLLLGGGALVLFGACLQALPETHLNRNPLTLISLVSAYPVAMRHRGFMLNAVAAALFPATNFTIMAAGPFLVVDVLKGTPSTYGAMAMTAPLGFILGNAVARRLLLRVDHRRLMLVAAGVSLAGLSLQLALVALVPLTLVGLFLPLLVVAFGHGLGLACATGLAMAQLPDLRGTASASIGFLQMGIGALASTAGSMVVQHGAVATVLAMLAIQGFDFVLLILGRHLDHGARGEIHSKDNE</sequence>
<dbReference type="InterPro" id="IPR050189">
    <property type="entry name" value="MFS_Efflux_Transporters"/>
</dbReference>
<organism evidence="10 11">
    <name type="scientific">Xanthobacter agilis</name>
    <dbReference type="NCBI Taxonomy" id="47492"/>
    <lineage>
        <taxon>Bacteria</taxon>
        <taxon>Pseudomonadati</taxon>
        <taxon>Pseudomonadota</taxon>
        <taxon>Alphaproteobacteria</taxon>
        <taxon>Hyphomicrobiales</taxon>
        <taxon>Xanthobacteraceae</taxon>
        <taxon>Xanthobacter</taxon>
    </lineage>
</organism>
<dbReference type="InterPro" id="IPR004812">
    <property type="entry name" value="Efflux_drug-R_Bcr/CmlA"/>
</dbReference>
<dbReference type="NCBIfam" id="TIGR00710">
    <property type="entry name" value="efflux_Bcr_CflA"/>
    <property type="match status" value="1"/>
</dbReference>
<feature type="transmembrane region" description="Helical" evidence="8">
    <location>
        <begin position="74"/>
        <end position="93"/>
    </location>
</feature>
<proteinExistence type="inferred from homology"/>
<name>A0ABU0L8Z0_XANAG</name>
<dbReference type="InterPro" id="IPR036259">
    <property type="entry name" value="MFS_trans_sf"/>
</dbReference>
<keyword evidence="4" id="KW-1003">Cell membrane</keyword>
<evidence type="ECO:0000256" key="6">
    <source>
        <dbReference type="ARBA" id="ARBA00022989"/>
    </source>
</evidence>
<dbReference type="RefSeq" id="WP_237346166.1">
    <property type="nucleotide sequence ID" value="NZ_JABWGX010000016.1"/>
</dbReference>
<evidence type="ECO:0000256" key="5">
    <source>
        <dbReference type="ARBA" id="ARBA00022692"/>
    </source>
</evidence>
<dbReference type="SUPFAM" id="SSF103473">
    <property type="entry name" value="MFS general substrate transporter"/>
    <property type="match status" value="1"/>
</dbReference>
<feature type="transmembrane region" description="Helical" evidence="8">
    <location>
        <begin position="99"/>
        <end position="120"/>
    </location>
</feature>
<dbReference type="Gene3D" id="1.20.1720.10">
    <property type="entry name" value="Multidrug resistance protein D"/>
    <property type="match status" value="1"/>
</dbReference>
<keyword evidence="8" id="KW-0997">Cell inner membrane</keyword>
<gene>
    <name evidence="10" type="ORF">QOZ94_000388</name>
</gene>
<evidence type="ECO:0000313" key="11">
    <source>
        <dbReference type="Proteomes" id="UP001241747"/>
    </source>
</evidence>
<evidence type="ECO:0000256" key="3">
    <source>
        <dbReference type="ARBA" id="ARBA00022448"/>
    </source>
</evidence>
<feature type="transmembrane region" description="Helical" evidence="8">
    <location>
        <begin position="276"/>
        <end position="299"/>
    </location>
</feature>
<feature type="transmembrane region" description="Helical" evidence="8">
    <location>
        <begin position="305"/>
        <end position="328"/>
    </location>
</feature>
<keyword evidence="11" id="KW-1185">Reference proteome</keyword>
<dbReference type="PANTHER" id="PTHR43124">
    <property type="entry name" value="PURINE EFFLUX PUMP PBUE"/>
    <property type="match status" value="1"/>
</dbReference>
<accession>A0ABU0L8Z0</accession>
<keyword evidence="5 8" id="KW-0812">Transmembrane</keyword>
<feature type="transmembrane region" description="Helical" evidence="8">
    <location>
        <begin position="132"/>
        <end position="154"/>
    </location>
</feature>
<feature type="transmembrane region" description="Helical" evidence="8">
    <location>
        <begin position="160"/>
        <end position="182"/>
    </location>
</feature>
<evidence type="ECO:0000259" key="9">
    <source>
        <dbReference type="PROSITE" id="PS50850"/>
    </source>
</evidence>
<keyword evidence="6 8" id="KW-1133">Transmembrane helix</keyword>
<comment type="subcellular location">
    <subcellularLocation>
        <location evidence="8">Cell inner membrane</location>
        <topology evidence="8">Multi-pass membrane protein</topology>
    </subcellularLocation>
    <subcellularLocation>
        <location evidence="1">Cell membrane</location>
        <topology evidence="1">Multi-pass membrane protein</topology>
    </subcellularLocation>
</comment>
<dbReference type="CDD" id="cd17320">
    <property type="entry name" value="MFS_MdfA_MDR_like"/>
    <property type="match status" value="1"/>
</dbReference>
<evidence type="ECO:0000256" key="4">
    <source>
        <dbReference type="ARBA" id="ARBA00022475"/>
    </source>
</evidence>
<feature type="domain" description="Major facilitator superfamily (MFS) profile" evidence="9">
    <location>
        <begin position="8"/>
        <end position="389"/>
    </location>
</feature>
<dbReference type="Pfam" id="PF07690">
    <property type="entry name" value="MFS_1"/>
    <property type="match status" value="1"/>
</dbReference>
<dbReference type="Proteomes" id="UP001241747">
    <property type="component" value="Unassembled WGS sequence"/>
</dbReference>
<feature type="transmembrane region" description="Helical" evidence="8">
    <location>
        <begin position="246"/>
        <end position="264"/>
    </location>
</feature>
<dbReference type="PANTHER" id="PTHR43124:SF3">
    <property type="entry name" value="CHLORAMPHENICOL EFFLUX PUMP RV0191"/>
    <property type="match status" value="1"/>
</dbReference>
<evidence type="ECO:0000256" key="7">
    <source>
        <dbReference type="ARBA" id="ARBA00023136"/>
    </source>
</evidence>
<comment type="similarity">
    <text evidence="2 8">Belongs to the major facilitator superfamily. Bcr/CmlA family.</text>
</comment>
<reference evidence="10 11" key="1">
    <citation type="submission" date="2023-07" db="EMBL/GenBank/DDBJ databases">
        <title>Genomic Encyclopedia of Type Strains, Phase IV (KMG-IV): sequencing the most valuable type-strain genomes for metagenomic binning, comparative biology and taxonomic classification.</title>
        <authorList>
            <person name="Goeker M."/>
        </authorList>
    </citation>
    <scope>NUCLEOTIDE SEQUENCE [LARGE SCALE GENOMIC DNA]</scope>
    <source>
        <strain evidence="10 11">DSM 3770</strain>
    </source>
</reference>
<dbReference type="PROSITE" id="PS50850">
    <property type="entry name" value="MFS"/>
    <property type="match status" value="1"/>
</dbReference>
<protein>
    <recommendedName>
        <fullName evidence="8">Bcr/CflA family efflux transporter</fullName>
    </recommendedName>
</protein>
<feature type="transmembrane region" description="Helical" evidence="8">
    <location>
        <begin position="365"/>
        <end position="385"/>
    </location>
</feature>
<keyword evidence="7 8" id="KW-0472">Membrane</keyword>
<evidence type="ECO:0000256" key="2">
    <source>
        <dbReference type="ARBA" id="ARBA00006236"/>
    </source>
</evidence>
<dbReference type="EMBL" id="JAUSVY010000001">
    <property type="protein sequence ID" value="MDQ0503618.1"/>
    <property type="molecule type" value="Genomic_DNA"/>
</dbReference>
<comment type="caution">
    <text evidence="8">Lacks conserved residue(s) required for the propagation of feature annotation.</text>
</comment>
<feature type="transmembrane region" description="Helical" evidence="8">
    <location>
        <begin position="210"/>
        <end position="234"/>
    </location>
</feature>
<evidence type="ECO:0000256" key="1">
    <source>
        <dbReference type="ARBA" id="ARBA00004651"/>
    </source>
</evidence>
<feature type="transmembrane region" description="Helical" evidence="8">
    <location>
        <begin position="340"/>
        <end position="359"/>
    </location>
</feature>
<evidence type="ECO:0000256" key="8">
    <source>
        <dbReference type="RuleBase" id="RU365088"/>
    </source>
</evidence>
<keyword evidence="3 8" id="KW-0813">Transport</keyword>
<feature type="transmembrane region" description="Helical" evidence="8">
    <location>
        <begin position="44"/>
        <end position="62"/>
    </location>
</feature>
<dbReference type="InterPro" id="IPR020846">
    <property type="entry name" value="MFS_dom"/>
</dbReference>
<comment type="caution">
    <text evidence="10">The sequence shown here is derived from an EMBL/GenBank/DDBJ whole genome shotgun (WGS) entry which is preliminary data.</text>
</comment>